<dbReference type="OrthoDB" id="6167425at2"/>
<reference evidence="1 2" key="1">
    <citation type="submission" date="2019-06" db="EMBL/GenBank/DDBJ databases">
        <title>Whole genome shotgun sequence of Halomonas halmophila NBRC 15537.</title>
        <authorList>
            <person name="Hosoyama A."/>
            <person name="Uohara A."/>
            <person name="Ohji S."/>
            <person name="Ichikawa N."/>
        </authorList>
    </citation>
    <scope>NUCLEOTIDE SEQUENCE [LARGE SCALE GENOMIC DNA]</scope>
    <source>
        <strain evidence="1 2">NBRC 15537</strain>
    </source>
</reference>
<evidence type="ECO:0000313" key="2">
    <source>
        <dbReference type="Proteomes" id="UP000319812"/>
    </source>
</evidence>
<dbReference type="Proteomes" id="UP000319812">
    <property type="component" value="Unassembled WGS sequence"/>
</dbReference>
<sequence length="136" mass="15397">MKAERSQLFYQCTFLYVSFQAIYQSIGGADDDTQPCWMDTSLLDMLSGELHHARRHAAHVPTVIQPLDIAIYHCNMLLANCPGAMNSQFCRDHLDAIMQALKATTEALSAPHAMASHSTHGWSQTVTRWLTPWRHR</sequence>
<comment type="caution">
    <text evidence="1">The sequence shown here is derived from an EMBL/GenBank/DDBJ whole genome shotgun (WGS) entry which is preliminary data.</text>
</comment>
<accession>A0A4Y4EUL3</accession>
<protein>
    <submittedName>
        <fullName evidence="1">Uncharacterized protein</fullName>
    </submittedName>
</protein>
<dbReference type="RefSeq" id="WP_141317519.1">
    <property type="nucleotide sequence ID" value="NZ_BJOC01000010.1"/>
</dbReference>
<dbReference type="AlphaFoldDB" id="A0A4Y4EUL3"/>
<dbReference type="EMBL" id="BJOC01000010">
    <property type="protein sequence ID" value="GED21509.1"/>
    <property type="molecule type" value="Genomic_DNA"/>
</dbReference>
<name>A0A4Y4EUL3_9GAMM</name>
<evidence type="ECO:0000313" key="1">
    <source>
        <dbReference type="EMBL" id="GED21509.1"/>
    </source>
</evidence>
<proteinExistence type="predicted"/>
<organism evidence="1 2">
    <name type="scientific">Halomonas halmophila</name>
    <dbReference type="NCBI Taxonomy" id="252"/>
    <lineage>
        <taxon>Bacteria</taxon>
        <taxon>Pseudomonadati</taxon>
        <taxon>Pseudomonadota</taxon>
        <taxon>Gammaproteobacteria</taxon>
        <taxon>Oceanospirillales</taxon>
        <taxon>Halomonadaceae</taxon>
        <taxon>Halomonas</taxon>
    </lineage>
</organism>
<gene>
    <name evidence="1" type="ORF">HHA01_04860</name>
</gene>
<keyword evidence="2" id="KW-1185">Reference proteome</keyword>